<keyword evidence="3" id="KW-1185">Reference proteome</keyword>
<reference evidence="1 2" key="1">
    <citation type="journal article" date="2010" name="Nature">
        <title>Genome sequence of the palaeopolyploid soybean.</title>
        <authorList>
            <person name="Schmutz J."/>
            <person name="Cannon S.B."/>
            <person name="Schlueter J."/>
            <person name="Ma J."/>
            <person name="Mitros T."/>
            <person name="Nelson W."/>
            <person name="Hyten D.L."/>
            <person name="Song Q."/>
            <person name="Thelen J.J."/>
            <person name="Cheng J."/>
            <person name="Xu D."/>
            <person name="Hellsten U."/>
            <person name="May G.D."/>
            <person name="Yu Y."/>
            <person name="Sakurai T."/>
            <person name="Umezawa T."/>
            <person name="Bhattacharyya M.K."/>
            <person name="Sandhu D."/>
            <person name="Valliyodan B."/>
            <person name="Lindquist E."/>
            <person name="Peto M."/>
            <person name="Grant D."/>
            <person name="Shu S."/>
            <person name="Goodstein D."/>
            <person name="Barry K."/>
            <person name="Futrell-Griggs M."/>
            <person name="Abernathy B."/>
            <person name="Du J."/>
            <person name="Tian Z."/>
            <person name="Zhu L."/>
            <person name="Gill N."/>
            <person name="Joshi T."/>
            <person name="Libault M."/>
            <person name="Sethuraman A."/>
            <person name="Zhang X.-C."/>
            <person name="Shinozaki K."/>
            <person name="Nguyen H.T."/>
            <person name="Wing R.A."/>
            <person name="Cregan P."/>
            <person name="Specht J."/>
            <person name="Grimwood J."/>
            <person name="Rokhsar D."/>
            <person name="Stacey G."/>
            <person name="Shoemaker R.C."/>
            <person name="Jackson S.A."/>
        </authorList>
    </citation>
    <scope>NUCLEOTIDE SEQUENCE</scope>
    <source>
        <strain evidence="2">cv. Williams 82</strain>
        <tissue evidence="1">Callus</tissue>
    </source>
</reference>
<dbReference type="Gramene" id="KRH04605">
    <property type="protein sequence ID" value="KRH04605"/>
    <property type="gene ID" value="GLYMA_17G173300"/>
</dbReference>
<protein>
    <submittedName>
        <fullName evidence="1 2">Uncharacterized protein</fullName>
    </submittedName>
</protein>
<accession>A0A0R0FE47</accession>
<evidence type="ECO:0000313" key="1">
    <source>
        <dbReference type="EMBL" id="KRH04605.1"/>
    </source>
</evidence>
<dbReference type="AlphaFoldDB" id="A0A0R0FE47"/>
<evidence type="ECO:0000313" key="2">
    <source>
        <dbReference type="EnsemblPlants" id="KRH04605"/>
    </source>
</evidence>
<dbReference type="EMBL" id="CM000850">
    <property type="protein sequence ID" value="KRH04605.1"/>
    <property type="molecule type" value="Genomic_DNA"/>
</dbReference>
<name>A0A0R0FE47_SOYBN</name>
<gene>
    <name evidence="1" type="ORF">GLYMA_17G173300</name>
</gene>
<proteinExistence type="predicted"/>
<sequence length="120" mass="13251">MHYDIGSRRTDVECEIEEYGRTLSVSTSCSLGGFKFLENAKDLPTIMTSKDQCLNTMMNTFSTAVAPKCAFINSLFIAFTALRFTSFSLLIEDNNFQRSYLQGSLPGGGSSNFSSNMHGM</sequence>
<dbReference type="EnsemblPlants" id="KRH04605">
    <property type="protein sequence ID" value="KRH04605"/>
    <property type="gene ID" value="GLYMA_17G173300"/>
</dbReference>
<dbReference type="InParanoid" id="A0A0R0FE47"/>
<reference evidence="2" key="2">
    <citation type="submission" date="2018-02" db="UniProtKB">
        <authorList>
            <consortium name="EnsemblPlants"/>
        </authorList>
    </citation>
    <scope>IDENTIFICATION</scope>
    <source>
        <strain evidence="2">Williams 82</strain>
    </source>
</reference>
<organism evidence="1">
    <name type="scientific">Glycine max</name>
    <name type="common">Soybean</name>
    <name type="synonym">Glycine hispida</name>
    <dbReference type="NCBI Taxonomy" id="3847"/>
    <lineage>
        <taxon>Eukaryota</taxon>
        <taxon>Viridiplantae</taxon>
        <taxon>Streptophyta</taxon>
        <taxon>Embryophyta</taxon>
        <taxon>Tracheophyta</taxon>
        <taxon>Spermatophyta</taxon>
        <taxon>Magnoliopsida</taxon>
        <taxon>eudicotyledons</taxon>
        <taxon>Gunneridae</taxon>
        <taxon>Pentapetalae</taxon>
        <taxon>rosids</taxon>
        <taxon>fabids</taxon>
        <taxon>Fabales</taxon>
        <taxon>Fabaceae</taxon>
        <taxon>Papilionoideae</taxon>
        <taxon>50 kb inversion clade</taxon>
        <taxon>NPAAA clade</taxon>
        <taxon>indigoferoid/millettioid clade</taxon>
        <taxon>Phaseoleae</taxon>
        <taxon>Glycine</taxon>
        <taxon>Glycine subgen. Soja</taxon>
    </lineage>
</organism>
<dbReference type="Proteomes" id="UP000008827">
    <property type="component" value="Chromosome 17"/>
</dbReference>
<evidence type="ECO:0000313" key="3">
    <source>
        <dbReference type="Proteomes" id="UP000008827"/>
    </source>
</evidence>
<reference evidence="1" key="3">
    <citation type="submission" date="2018-07" db="EMBL/GenBank/DDBJ databases">
        <title>WGS assembly of Glycine max.</title>
        <authorList>
            <person name="Schmutz J."/>
            <person name="Cannon S."/>
            <person name="Schlueter J."/>
            <person name="Ma J."/>
            <person name="Mitros T."/>
            <person name="Nelson W."/>
            <person name="Hyten D."/>
            <person name="Song Q."/>
            <person name="Thelen J."/>
            <person name="Cheng J."/>
            <person name="Xu D."/>
            <person name="Hellsten U."/>
            <person name="May G."/>
            <person name="Yu Y."/>
            <person name="Sakurai T."/>
            <person name="Umezawa T."/>
            <person name="Bhattacharyya M."/>
            <person name="Sandhu D."/>
            <person name="Valliyodan B."/>
            <person name="Lindquist E."/>
            <person name="Peto M."/>
            <person name="Grant D."/>
            <person name="Shu S."/>
            <person name="Goodstein D."/>
            <person name="Barry K."/>
            <person name="Futrell-Griggs M."/>
            <person name="Abernathy B."/>
            <person name="Du J."/>
            <person name="Tian Z."/>
            <person name="Zhu L."/>
            <person name="Gill N."/>
            <person name="Joshi T."/>
            <person name="Libault M."/>
            <person name="Sethuraman A."/>
            <person name="Zhang X."/>
            <person name="Shinozaki K."/>
            <person name="Nguyen H."/>
            <person name="Wing R."/>
            <person name="Cregan P."/>
            <person name="Specht J."/>
            <person name="Grimwood J."/>
            <person name="Rokhsar D."/>
            <person name="Stacey G."/>
            <person name="Shoemaker R."/>
            <person name="Jackson S."/>
        </authorList>
    </citation>
    <scope>NUCLEOTIDE SEQUENCE</scope>
    <source>
        <tissue evidence="1">Callus</tissue>
    </source>
</reference>